<sequence>MVISYNKQKAFGGAERGILSMFYLCYWRGMKSRVKSNVDDDQGMFIDKLLNFLDNSGYLPWYIVHSPGTALLTVKNGSHQSLTQMSSFNAPLETNDRYPYNISNTSHHC</sequence>
<organism evidence="1 2">
    <name type="scientific">Datura stramonium</name>
    <name type="common">Jimsonweed</name>
    <name type="synonym">Common thornapple</name>
    <dbReference type="NCBI Taxonomy" id="4076"/>
    <lineage>
        <taxon>Eukaryota</taxon>
        <taxon>Viridiplantae</taxon>
        <taxon>Streptophyta</taxon>
        <taxon>Embryophyta</taxon>
        <taxon>Tracheophyta</taxon>
        <taxon>Spermatophyta</taxon>
        <taxon>Magnoliopsida</taxon>
        <taxon>eudicotyledons</taxon>
        <taxon>Gunneridae</taxon>
        <taxon>Pentapetalae</taxon>
        <taxon>asterids</taxon>
        <taxon>lamiids</taxon>
        <taxon>Solanales</taxon>
        <taxon>Solanaceae</taxon>
        <taxon>Solanoideae</taxon>
        <taxon>Datureae</taxon>
        <taxon>Datura</taxon>
    </lineage>
</organism>
<gene>
    <name evidence="1" type="ORF">HAX54_016998</name>
</gene>
<dbReference type="EMBL" id="JACEIK010002108">
    <property type="protein sequence ID" value="MCD9559175.1"/>
    <property type="molecule type" value="Genomic_DNA"/>
</dbReference>
<protein>
    <submittedName>
        <fullName evidence="1">Uncharacterized protein</fullName>
    </submittedName>
</protein>
<proteinExistence type="predicted"/>
<comment type="caution">
    <text evidence="1">The sequence shown here is derived from an EMBL/GenBank/DDBJ whole genome shotgun (WGS) entry which is preliminary data.</text>
</comment>
<dbReference type="Proteomes" id="UP000823775">
    <property type="component" value="Unassembled WGS sequence"/>
</dbReference>
<evidence type="ECO:0000313" key="2">
    <source>
        <dbReference type="Proteomes" id="UP000823775"/>
    </source>
</evidence>
<evidence type="ECO:0000313" key="1">
    <source>
        <dbReference type="EMBL" id="MCD9559175.1"/>
    </source>
</evidence>
<name>A0ABS8UM60_DATST</name>
<reference evidence="1 2" key="1">
    <citation type="journal article" date="2021" name="BMC Genomics">
        <title>Datura genome reveals duplications of psychoactive alkaloid biosynthetic genes and high mutation rate following tissue culture.</title>
        <authorList>
            <person name="Rajewski A."/>
            <person name="Carter-House D."/>
            <person name="Stajich J."/>
            <person name="Litt A."/>
        </authorList>
    </citation>
    <scope>NUCLEOTIDE SEQUENCE [LARGE SCALE GENOMIC DNA]</scope>
    <source>
        <strain evidence="1">AR-01</strain>
    </source>
</reference>
<accession>A0ABS8UM60</accession>
<keyword evidence="2" id="KW-1185">Reference proteome</keyword>